<feature type="domain" description="DUF1612" evidence="1">
    <location>
        <begin position="182"/>
        <end position="308"/>
    </location>
</feature>
<reference evidence="3 4" key="1">
    <citation type="submission" date="2014-08" db="EMBL/GenBank/DDBJ databases">
        <title>Whole genome shotgun sequence of Rhizobium rubi NBRC 13261.</title>
        <authorList>
            <person name="Katano-Makiyama Y."/>
            <person name="Hosoyama A."/>
            <person name="Hashimoto M."/>
            <person name="Hosoyama Y."/>
            <person name="Noguchi M."/>
            <person name="Tsuchikane K."/>
            <person name="Uohara A."/>
            <person name="Ohji S."/>
            <person name="Ichikawa N."/>
            <person name="Kimura A."/>
            <person name="Yamazoe A."/>
            <person name="Fujita N."/>
        </authorList>
    </citation>
    <scope>NUCLEOTIDE SEQUENCE [LARGE SCALE GENOMIC DNA]</scope>
    <source>
        <strain evidence="3 4">NBRC 13261</strain>
    </source>
</reference>
<dbReference type="InterPro" id="IPR011670">
    <property type="entry name" value="DUF1612"/>
</dbReference>
<gene>
    <name evidence="3" type="ORF">RRU01S_24_00270</name>
</gene>
<dbReference type="NCBIfam" id="NF040876">
    <property type="entry name" value="RHE_PE00001_fam"/>
    <property type="match status" value="1"/>
</dbReference>
<evidence type="ECO:0000259" key="2">
    <source>
        <dbReference type="Pfam" id="PF11972"/>
    </source>
</evidence>
<evidence type="ECO:0000313" key="4">
    <source>
        <dbReference type="Proteomes" id="UP000028701"/>
    </source>
</evidence>
<feature type="domain" description="HTH DNA binding" evidence="2">
    <location>
        <begin position="316"/>
        <end position="369"/>
    </location>
</feature>
<comment type="caution">
    <text evidence="3">The sequence shown here is derived from an EMBL/GenBank/DDBJ whole genome shotgun (WGS) entry which is preliminary data.</text>
</comment>
<evidence type="ECO:0000313" key="3">
    <source>
        <dbReference type="EMBL" id="GAK72150.1"/>
    </source>
</evidence>
<proteinExistence type="predicted"/>
<dbReference type="InterPro" id="IPR048017">
    <property type="entry name" value="Y4cF-like"/>
</dbReference>
<sequence>MRYEIGDLPLTVLLPAIARAEDQIARLDEIVRRSPVRQGFTERSHFTEAAASMWIAGELVHIEDLVLHDANRDVRTPTHEITIAHSILRARRRIEKADPDWATSRAGIVNLVGRSEGSAERESVGKGRSPLPAELTLNEEDNCFAAEMAEIDAVLDRSTRALEAVVTVEGSKADPLMVGELVVRDPGWDEEGRLSAWRAVLAQADALPTTLAAAVIWDAWESMEPLQRQHWLGTQLVNSYFRVRGKVSSHLFGICSGLKAVPRERRRSHNRVSRVLAGLDAMASSAELAMKEVIRLGQAREHLERKLKGKRSSSSLPRVVDLLMTRPIVSSSMIVKELKVSHRAALDLVAELGVREVTGRGSFRAWGVI</sequence>
<accession>A0A081CZQ4</accession>
<protein>
    <submittedName>
        <fullName evidence="3">Uncharacterized protein</fullName>
    </submittedName>
</protein>
<evidence type="ECO:0000259" key="1">
    <source>
        <dbReference type="Pfam" id="PF07756"/>
    </source>
</evidence>
<name>A0A081CZQ4_9HYPH</name>
<dbReference type="Pfam" id="PF11972">
    <property type="entry name" value="HTH_13"/>
    <property type="match status" value="1"/>
</dbReference>
<dbReference type="Pfam" id="PF07756">
    <property type="entry name" value="DUF1612"/>
    <property type="match status" value="1"/>
</dbReference>
<dbReference type="Proteomes" id="UP000028701">
    <property type="component" value="Unassembled WGS sequence"/>
</dbReference>
<dbReference type="InterPro" id="IPR021068">
    <property type="entry name" value="HTH_DNA-bd"/>
</dbReference>
<dbReference type="EMBL" id="BBJU01000024">
    <property type="protein sequence ID" value="GAK72150.1"/>
    <property type="molecule type" value="Genomic_DNA"/>
</dbReference>
<dbReference type="eggNOG" id="ENOG502Z8JD">
    <property type="taxonomic scope" value="Bacteria"/>
</dbReference>
<dbReference type="RefSeq" id="WP_045231687.1">
    <property type="nucleotide sequence ID" value="NZ_BBJU01000024.1"/>
</dbReference>
<dbReference type="OrthoDB" id="7989940at2"/>
<dbReference type="AlphaFoldDB" id="A0A081CZQ4"/>
<organism evidence="3 4">
    <name type="scientific">Agrobacterium rubi TR3 = NBRC 13261</name>
    <dbReference type="NCBI Taxonomy" id="1368415"/>
    <lineage>
        <taxon>Bacteria</taxon>
        <taxon>Pseudomonadati</taxon>
        <taxon>Pseudomonadota</taxon>
        <taxon>Alphaproteobacteria</taxon>
        <taxon>Hyphomicrobiales</taxon>
        <taxon>Rhizobiaceae</taxon>
        <taxon>Rhizobium/Agrobacterium group</taxon>
        <taxon>Agrobacterium</taxon>
    </lineage>
</organism>